<organism evidence="3 4">
    <name type="scientific">Cinara cedri</name>
    <dbReference type="NCBI Taxonomy" id="506608"/>
    <lineage>
        <taxon>Eukaryota</taxon>
        <taxon>Metazoa</taxon>
        <taxon>Ecdysozoa</taxon>
        <taxon>Arthropoda</taxon>
        <taxon>Hexapoda</taxon>
        <taxon>Insecta</taxon>
        <taxon>Pterygota</taxon>
        <taxon>Neoptera</taxon>
        <taxon>Paraneoptera</taxon>
        <taxon>Hemiptera</taxon>
        <taxon>Sternorrhyncha</taxon>
        <taxon>Aphidomorpha</taxon>
        <taxon>Aphidoidea</taxon>
        <taxon>Aphididae</taxon>
        <taxon>Lachninae</taxon>
        <taxon>Cinara</taxon>
    </lineage>
</organism>
<keyword evidence="2" id="KW-0812">Transmembrane</keyword>
<reference evidence="3 4" key="1">
    <citation type="submission" date="2019-08" db="EMBL/GenBank/DDBJ databases">
        <authorList>
            <person name="Alioto T."/>
            <person name="Alioto T."/>
            <person name="Gomez Garrido J."/>
        </authorList>
    </citation>
    <scope>NUCLEOTIDE SEQUENCE [LARGE SCALE GENOMIC DNA]</scope>
</reference>
<protein>
    <submittedName>
        <fullName evidence="3">Uncharacterized protein</fullName>
    </submittedName>
</protein>
<evidence type="ECO:0000256" key="2">
    <source>
        <dbReference type="SAM" id="Phobius"/>
    </source>
</evidence>
<evidence type="ECO:0000313" key="3">
    <source>
        <dbReference type="EMBL" id="VVC35763.1"/>
    </source>
</evidence>
<feature type="region of interest" description="Disordered" evidence="1">
    <location>
        <begin position="117"/>
        <end position="141"/>
    </location>
</feature>
<feature type="compositionally biased region" description="Low complexity" evidence="1">
    <location>
        <begin position="126"/>
        <end position="139"/>
    </location>
</feature>
<dbReference type="AlphaFoldDB" id="A0A5E4MU24"/>
<name>A0A5E4MU24_9HEMI</name>
<evidence type="ECO:0000256" key="1">
    <source>
        <dbReference type="SAM" id="MobiDB-lite"/>
    </source>
</evidence>
<sequence>MDLRVASAYRTVSTGVILIVAGIIIIHLMACGRCRLWRFQNNGLENAGRVEVKYTHYAVFENAFYDLYNLTSTRLEDRTCGNNVLDHSYSIVCCERDSKQVVCGDDDDVFHHDHRRRVPSHTPQASSSLSPEETPSTSSVCTPNRAFERVCT</sequence>
<feature type="transmembrane region" description="Helical" evidence="2">
    <location>
        <begin position="12"/>
        <end position="30"/>
    </location>
</feature>
<proteinExistence type="predicted"/>
<gene>
    <name evidence="3" type="ORF">CINCED_3A012929</name>
</gene>
<dbReference type="EMBL" id="CABPRJ010001428">
    <property type="protein sequence ID" value="VVC35763.1"/>
    <property type="molecule type" value="Genomic_DNA"/>
</dbReference>
<dbReference type="Proteomes" id="UP000325440">
    <property type="component" value="Unassembled WGS sequence"/>
</dbReference>
<keyword evidence="2" id="KW-1133">Transmembrane helix</keyword>
<accession>A0A5E4MU24</accession>
<keyword evidence="4" id="KW-1185">Reference proteome</keyword>
<evidence type="ECO:0000313" key="4">
    <source>
        <dbReference type="Proteomes" id="UP000325440"/>
    </source>
</evidence>
<keyword evidence="2" id="KW-0472">Membrane</keyword>